<gene>
    <name evidence="1" type="ORF">HUG12_18500</name>
</gene>
<dbReference type="InterPro" id="IPR012347">
    <property type="entry name" value="Ferritin-like"/>
</dbReference>
<reference evidence="1 2" key="1">
    <citation type="submission" date="2020-06" db="EMBL/GenBank/DDBJ databases">
        <title>NJ-3-1, isolated from saline soil.</title>
        <authorList>
            <person name="Cui H.L."/>
            <person name="Shi X."/>
        </authorList>
    </citation>
    <scope>NUCLEOTIDE SEQUENCE [LARGE SCALE GENOMIC DNA]</scope>
    <source>
        <strain evidence="1 2">NJ-3-1</strain>
    </source>
</reference>
<evidence type="ECO:0000313" key="1">
    <source>
        <dbReference type="EMBL" id="QLG63609.1"/>
    </source>
</evidence>
<dbReference type="EMBL" id="CP058579">
    <property type="protein sequence ID" value="QLG63609.1"/>
    <property type="molecule type" value="Genomic_DNA"/>
</dbReference>
<keyword evidence="2" id="KW-1185">Reference proteome</keyword>
<dbReference type="RefSeq" id="WP_179270193.1">
    <property type="nucleotide sequence ID" value="NZ_CP058579.1"/>
</dbReference>
<dbReference type="GeneID" id="56039493"/>
<dbReference type="KEGG" id="halu:HUG12_18500"/>
<dbReference type="PANTHER" id="PTHR30565">
    <property type="entry name" value="PROTEIN YCIF"/>
    <property type="match status" value="1"/>
</dbReference>
<dbReference type="Gene3D" id="1.20.1260.10">
    <property type="match status" value="1"/>
</dbReference>
<dbReference type="Pfam" id="PF05974">
    <property type="entry name" value="DUF892"/>
    <property type="match status" value="1"/>
</dbReference>
<accession>A0A7D5LDT3</accession>
<dbReference type="AlphaFoldDB" id="A0A7D5LDT3"/>
<dbReference type="Proteomes" id="UP000509626">
    <property type="component" value="Chromosome"/>
</dbReference>
<dbReference type="OrthoDB" id="346437at2157"/>
<dbReference type="InterPro" id="IPR047114">
    <property type="entry name" value="YciF"/>
</dbReference>
<sequence length="191" mass="21616">MNVETLHDLFLFEIQGLYAVETRVADELATLERDAGVDALDGLQETDARETLREVLAEHETETRTHAERLEEVLEVLGRTPDSRSTRNSQSAPALEGLVEEKERFNNVVLNDQIRPLFYVGTARQIEQMEITAYERLLEIGDHLDVPDEVIDSLERNLEEDEATLRTLESITDGEDGQVLLEELGDSADHD</sequence>
<dbReference type="SUPFAM" id="SSF47240">
    <property type="entry name" value="Ferritin-like"/>
    <property type="match status" value="1"/>
</dbReference>
<name>A0A7D5LDT3_9EURY</name>
<dbReference type="InterPro" id="IPR009078">
    <property type="entry name" value="Ferritin-like_SF"/>
</dbReference>
<evidence type="ECO:0000313" key="2">
    <source>
        <dbReference type="Proteomes" id="UP000509626"/>
    </source>
</evidence>
<protein>
    <submittedName>
        <fullName evidence="1">DUF892 family protein</fullName>
    </submittedName>
</protein>
<dbReference type="PANTHER" id="PTHR30565:SF9">
    <property type="entry name" value="PROTEIN YCIF"/>
    <property type="match status" value="1"/>
</dbReference>
<proteinExistence type="predicted"/>
<dbReference type="InterPro" id="IPR010287">
    <property type="entry name" value="DUF892_YciF-like"/>
</dbReference>
<organism evidence="1 2">
    <name type="scientific">Halorarum salinum</name>
    <dbReference type="NCBI Taxonomy" id="2743089"/>
    <lineage>
        <taxon>Archaea</taxon>
        <taxon>Methanobacteriati</taxon>
        <taxon>Methanobacteriota</taxon>
        <taxon>Stenosarchaea group</taxon>
        <taxon>Halobacteria</taxon>
        <taxon>Halobacteriales</taxon>
        <taxon>Haloferacaceae</taxon>
        <taxon>Halorarum</taxon>
    </lineage>
</organism>